<keyword evidence="8" id="KW-0902">Two-component regulatory system</keyword>
<comment type="caution">
    <text evidence="13">The sequence shown here is derived from an EMBL/GenBank/DDBJ whole genome shotgun (WGS) entry which is preliminary data.</text>
</comment>
<dbReference type="InterPro" id="IPR001789">
    <property type="entry name" value="Sig_transdc_resp-reg_receiver"/>
</dbReference>
<evidence type="ECO:0000256" key="3">
    <source>
        <dbReference type="ARBA" id="ARBA00022553"/>
    </source>
</evidence>
<name>A0A6I0S176_BACT4</name>
<evidence type="ECO:0000259" key="11">
    <source>
        <dbReference type="PROSITE" id="PS50109"/>
    </source>
</evidence>
<dbReference type="PANTHER" id="PTHR43547:SF2">
    <property type="entry name" value="HYBRID SIGNAL TRANSDUCTION HISTIDINE KINASE C"/>
    <property type="match status" value="1"/>
</dbReference>
<dbReference type="InterPro" id="IPR036097">
    <property type="entry name" value="HisK_dim/P_sf"/>
</dbReference>
<keyword evidence="10" id="KW-0175">Coiled coil</keyword>
<dbReference type="FunFam" id="3.30.565.10:FF:000037">
    <property type="entry name" value="Hybrid sensor histidine kinase/response regulator"/>
    <property type="match status" value="1"/>
</dbReference>
<dbReference type="AlphaFoldDB" id="A0A6I0S176"/>
<gene>
    <name evidence="13" type="ORF">GAN91_30710</name>
</gene>
<dbReference type="SMART" id="SM00387">
    <property type="entry name" value="HATPase_c"/>
    <property type="match status" value="1"/>
</dbReference>
<keyword evidence="4" id="KW-0808">Transferase</keyword>
<dbReference type="InterPro" id="IPR003661">
    <property type="entry name" value="HisK_dim/P_dom"/>
</dbReference>
<dbReference type="PRINTS" id="PR00344">
    <property type="entry name" value="BCTRLSENSOR"/>
</dbReference>
<dbReference type="PROSITE" id="PS50109">
    <property type="entry name" value="HIS_KIN"/>
    <property type="match status" value="1"/>
</dbReference>
<dbReference type="Proteomes" id="UP000436858">
    <property type="component" value="Unassembled WGS sequence"/>
</dbReference>
<keyword evidence="7" id="KW-0067">ATP-binding</keyword>
<evidence type="ECO:0000256" key="10">
    <source>
        <dbReference type="SAM" id="Coils"/>
    </source>
</evidence>
<dbReference type="Gene3D" id="3.30.565.10">
    <property type="entry name" value="Histidine kinase-like ATPase, C-terminal domain"/>
    <property type="match status" value="1"/>
</dbReference>
<feature type="modified residue" description="4-aspartylphosphate" evidence="9">
    <location>
        <position position="333"/>
    </location>
</feature>
<dbReference type="SUPFAM" id="SSF52172">
    <property type="entry name" value="CheY-like"/>
    <property type="match status" value="1"/>
</dbReference>
<dbReference type="SMART" id="SM00388">
    <property type="entry name" value="HisKA"/>
    <property type="match status" value="1"/>
</dbReference>
<feature type="non-terminal residue" evidence="13">
    <location>
        <position position="351"/>
    </location>
</feature>
<evidence type="ECO:0000256" key="7">
    <source>
        <dbReference type="ARBA" id="ARBA00022840"/>
    </source>
</evidence>
<evidence type="ECO:0000256" key="4">
    <source>
        <dbReference type="ARBA" id="ARBA00022679"/>
    </source>
</evidence>
<sequence length="351" mass="40096">NRLRNRINVEKQLTEYKLVFFTNISHEFRTPLTLIQGALEKMYRMDDIPQALLHPLKVMDKSTQRMLRLINQLLEFRKMQNNKLALSLQETDVVAFLYEIYLSFSDVAEQKNMDFRFLPSVPSYKMFIDKGNLDKVVYNLLSNAFKYTPSGGTILFSVNVDEVKKCLYIQVADTGVGIPKEKQGELFKRFMQSSFSGDSIGVGLHLSHELVQVHKGTIEYKDNEGGGSVFTVCIPTDKTVYSEKDFLVPGNLLLEEANMQTHHLQELSEECQEHEKTVTTSRKHKILVIEDDNDIRGFLQEELSAYFEVEVAADGISGFEKACNYDADLIICDVLMPGMTGFEVTKKLKTE</sequence>
<dbReference type="Pfam" id="PF02518">
    <property type="entry name" value="HATPase_c"/>
    <property type="match status" value="1"/>
</dbReference>
<dbReference type="Pfam" id="PF00512">
    <property type="entry name" value="HisKA"/>
    <property type="match status" value="1"/>
</dbReference>
<dbReference type="InterPro" id="IPR003594">
    <property type="entry name" value="HATPase_dom"/>
</dbReference>
<evidence type="ECO:0000256" key="5">
    <source>
        <dbReference type="ARBA" id="ARBA00022741"/>
    </source>
</evidence>
<organism evidence="13 14">
    <name type="scientific">Bacteroides thetaiotaomicron</name>
    <dbReference type="NCBI Taxonomy" id="818"/>
    <lineage>
        <taxon>Bacteria</taxon>
        <taxon>Pseudomonadati</taxon>
        <taxon>Bacteroidota</taxon>
        <taxon>Bacteroidia</taxon>
        <taxon>Bacteroidales</taxon>
        <taxon>Bacteroidaceae</taxon>
        <taxon>Bacteroides</taxon>
    </lineage>
</organism>
<evidence type="ECO:0000256" key="8">
    <source>
        <dbReference type="ARBA" id="ARBA00023012"/>
    </source>
</evidence>
<dbReference type="PANTHER" id="PTHR43547">
    <property type="entry name" value="TWO-COMPONENT HISTIDINE KINASE"/>
    <property type="match status" value="1"/>
</dbReference>
<dbReference type="GO" id="GO:0005524">
    <property type="term" value="F:ATP binding"/>
    <property type="evidence" value="ECO:0007669"/>
    <property type="project" value="UniProtKB-KW"/>
</dbReference>
<dbReference type="Pfam" id="PF00072">
    <property type="entry name" value="Response_reg"/>
    <property type="match status" value="1"/>
</dbReference>
<evidence type="ECO:0000256" key="6">
    <source>
        <dbReference type="ARBA" id="ARBA00022777"/>
    </source>
</evidence>
<dbReference type="Gene3D" id="1.10.287.130">
    <property type="match status" value="1"/>
</dbReference>
<feature type="domain" description="Histidine kinase" evidence="11">
    <location>
        <begin position="23"/>
        <end position="238"/>
    </location>
</feature>
<evidence type="ECO:0000256" key="9">
    <source>
        <dbReference type="PROSITE-ProRule" id="PRU00169"/>
    </source>
</evidence>
<evidence type="ECO:0000259" key="12">
    <source>
        <dbReference type="PROSITE" id="PS50110"/>
    </source>
</evidence>
<evidence type="ECO:0000313" key="14">
    <source>
        <dbReference type="Proteomes" id="UP000436858"/>
    </source>
</evidence>
<dbReference type="EC" id="2.7.13.3" evidence="2"/>
<dbReference type="InterPro" id="IPR036890">
    <property type="entry name" value="HATPase_C_sf"/>
</dbReference>
<evidence type="ECO:0000313" key="13">
    <source>
        <dbReference type="EMBL" id="KAB4452783.1"/>
    </source>
</evidence>
<keyword evidence="5" id="KW-0547">Nucleotide-binding</keyword>
<keyword evidence="6 13" id="KW-0418">Kinase</keyword>
<dbReference type="EMBL" id="WCRY01000292">
    <property type="protein sequence ID" value="KAB4452783.1"/>
    <property type="molecule type" value="Genomic_DNA"/>
</dbReference>
<evidence type="ECO:0000256" key="1">
    <source>
        <dbReference type="ARBA" id="ARBA00000085"/>
    </source>
</evidence>
<dbReference type="PROSITE" id="PS50110">
    <property type="entry name" value="RESPONSE_REGULATORY"/>
    <property type="match status" value="1"/>
</dbReference>
<feature type="domain" description="Response regulatory" evidence="12">
    <location>
        <begin position="285"/>
        <end position="351"/>
    </location>
</feature>
<dbReference type="Gene3D" id="3.40.50.2300">
    <property type="match status" value="1"/>
</dbReference>
<dbReference type="SUPFAM" id="SSF47384">
    <property type="entry name" value="Homodimeric domain of signal transducing histidine kinase"/>
    <property type="match status" value="1"/>
</dbReference>
<evidence type="ECO:0000256" key="2">
    <source>
        <dbReference type="ARBA" id="ARBA00012438"/>
    </source>
</evidence>
<keyword evidence="3 9" id="KW-0597">Phosphoprotein</keyword>
<feature type="non-terminal residue" evidence="13">
    <location>
        <position position="1"/>
    </location>
</feature>
<dbReference type="InterPro" id="IPR011006">
    <property type="entry name" value="CheY-like_superfamily"/>
</dbReference>
<reference evidence="13 14" key="1">
    <citation type="journal article" date="2019" name="Nat. Med.">
        <title>A library of human gut bacterial isolates paired with longitudinal multiomics data enables mechanistic microbiome research.</title>
        <authorList>
            <person name="Poyet M."/>
            <person name="Groussin M."/>
            <person name="Gibbons S.M."/>
            <person name="Avila-Pacheco J."/>
            <person name="Jiang X."/>
            <person name="Kearney S.M."/>
            <person name="Perrotta A.R."/>
            <person name="Berdy B."/>
            <person name="Zhao S."/>
            <person name="Lieberman T.D."/>
            <person name="Swanson P.K."/>
            <person name="Smith M."/>
            <person name="Roesemann S."/>
            <person name="Alexander J.E."/>
            <person name="Rich S.A."/>
            <person name="Livny J."/>
            <person name="Vlamakis H."/>
            <person name="Clish C."/>
            <person name="Bullock K."/>
            <person name="Deik A."/>
            <person name="Scott J."/>
            <person name="Pierce K.A."/>
            <person name="Xavier R.J."/>
            <person name="Alm E.J."/>
        </authorList>
    </citation>
    <scope>NUCLEOTIDE SEQUENCE [LARGE SCALE GENOMIC DNA]</scope>
    <source>
        <strain evidence="13 14">BIOML-A162</strain>
    </source>
</reference>
<feature type="coiled-coil region" evidence="10">
    <location>
        <begin position="257"/>
        <end position="284"/>
    </location>
</feature>
<dbReference type="InterPro" id="IPR004358">
    <property type="entry name" value="Sig_transdc_His_kin-like_C"/>
</dbReference>
<protein>
    <recommendedName>
        <fullName evidence="2">histidine kinase</fullName>
        <ecNumber evidence="2">2.7.13.3</ecNumber>
    </recommendedName>
</protein>
<dbReference type="InterPro" id="IPR005467">
    <property type="entry name" value="His_kinase_dom"/>
</dbReference>
<accession>A0A6I0S176</accession>
<proteinExistence type="predicted"/>
<dbReference type="CDD" id="cd00082">
    <property type="entry name" value="HisKA"/>
    <property type="match status" value="1"/>
</dbReference>
<comment type="catalytic activity">
    <reaction evidence="1">
        <text>ATP + protein L-histidine = ADP + protein N-phospho-L-histidine.</text>
        <dbReference type="EC" id="2.7.13.3"/>
    </reaction>
</comment>
<dbReference type="GO" id="GO:0000155">
    <property type="term" value="F:phosphorelay sensor kinase activity"/>
    <property type="evidence" value="ECO:0007669"/>
    <property type="project" value="InterPro"/>
</dbReference>
<dbReference type="FunFam" id="1.10.287.130:FF:000045">
    <property type="entry name" value="Two-component system sensor histidine kinase/response regulator"/>
    <property type="match status" value="1"/>
</dbReference>
<dbReference type="SUPFAM" id="SSF55874">
    <property type="entry name" value="ATPase domain of HSP90 chaperone/DNA topoisomerase II/histidine kinase"/>
    <property type="match status" value="1"/>
</dbReference>